<keyword evidence="1" id="KW-0812">Transmembrane</keyword>
<reference evidence="4" key="1">
    <citation type="journal article" date="2013" name="BMC Microbiol.">
        <title>Taxonomy and evolution of bacteriochlorophyll a-containing members of the OM60/NOR5 clade of marine gammaproteobacteria: description of Luminiphilus syltensis gen. nov., sp. nov., reclassification of Haliea rubra as Pseudohaliea rubra gen. nov., comb. nov., and emendation of Chromatocurvus halotolerans.</title>
        <authorList>
            <person name="Spring S."/>
            <person name="Riedel T."/>
            <person name="Sproer C."/>
            <person name="Yan S."/>
            <person name="Harder J."/>
            <person name="Fuchs B.M."/>
        </authorList>
    </citation>
    <scope>NUCLEOTIDE SEQUENCE [LARGE SCALE GENOMIC DNA]</scope>
    <source>
        <strain evidence="4">NOR51-B</strain>
    </source>
</reference>
<evidence type="ECO:0000313" key="4">
    <source>
        <dbReference type="Proteomes" id="UP000004699"/>
    </source>
</evidence>
<keyword evidence="4" id="KW-1185">Reference proteome</keyword>
<dbReference type="OrthoDB" id="5738292at2"/>
<dbReference type="EMBL" id="DS999411">
    <property type="protein sequence ID" value="EED36173.1"/>
    <property type="molecule type" value="Genomic_DNA"/>
</dbReference>
<dbReference type="RefSeq" id="WP_009020917.1">
    <property type="nucleotide sequence ID" value="NZ_DS999411.1"/>
</dbReference>
<proteinExistence type="predicted"/>
<dbReference type="AlphaFoldDB" id="B8KXK9"/>
<name>B8KXK9_9GAMM</name>
<dbReference type="HOGENOM" id="CLU_2288077_0_0_6"/>
<dbReference type="STRING" id="565045.NOR51B_2121"/>
<evidence type="ECO:0000256" key="1">
    <source>
        <dbReference type="SAM" id="Phobius"/>
    </source>
</evidence>
<feature type="chain" id="PRO_5002876060" evidence="2">
    <location>
        <begin position="23"/>
        <end position="101"/>
    </location>
</feature>
<sequence length="101" mass="10854">MKKWIFSVVTATAIGVVSTSHASTAIDESQLANELFGVPAPASLTQLDEQSMQETHGQLAPLAAVIGIVSLDLALSAMFWGVYVPMYAQQGPSFRHVVYPY</sequence>
<evidence type="ECO:0000313" key="3">
    <source>
        <dbReference type="EMBL" id="EED36173.1"/>
    </source>
</evidence>
<keyword evidence="1" id="KW-0472">Membrane</keyword>
<evidence type="ECO:0000256" key="2">
    <source>
        <dbReference type="SAM" id="SignalP"/>
    </source>
</evidence>
<accession>B8KXK9</accession>
<keyword evidence="2" id="KW-0732">Signal</keyword>
<dbReference type="Proteomes" id="UP000004699">
    <property type="component" value="Unassembled WGS sequence"/>
</dbReference>
<protein>
    <submittedName>
        <fullName evidence="3">Uncharacterized protein</fullName>
    </submittedName>
</protein>
<feature type="signal peptide" evidence="2">
    <location>
        <begin position="1"/>
        <end position="22"/>
    </location>
</feature>
<organism evidence="3 4">
    <name type="scientific">Luminiphilus syltensis NOR5-1B</name>
    <dbReference type="NCBI Taxonomy" id="565045"/>
    <lineage>
        <taxon>Bacteria</taxon>
        <taxon>Pseudomonadati</taxon>
        <taxon>Pseudomonadota</taxon>
        <taxon>Gammaproteobacteria</taxon>
        <taxon>Cellvibrionales</taxon>
        <taxon>Halieaceae</taxon>
        <taxon>Luminiphilus</taxon>
    </lineage>
</organism>
<feature type="transmembrane region" description="Helical" evidence="1">
    <location>
        <begin position="59"/>
        <end position="83"/>
    </location>
</feature>
<gene>
    <name evidence="3" type="ORF">NOR51B_2121</name>
</gene>
<keyword evidence="1" id="KW-1133">Transmembrane helix</keyword>